<organism evidence="2 3">
    <name type="scientific">Hydrogenophilus thermoluteolus</name>
    <name type="common">Pseudomonas hydrogenothermophila</name>
    <dbReference type="NCBI Taxonomy" id="297"/>
    <lineage>
        <taxon>Bacteria</taxon>
        <taxon>Pseudomonadati</taxon>
        <taxon>Pseudomonadota</taxon>
        <taxon>Hydrogenophilia</taxon>
        <taxon>Hydrogenophilales</taxon>
        <taxon>Hydrogenophilaceae</taxon>
        <taxon>Hydrogenophilus</taxon>
    </lineage>
</organism>
<proteinExistence type="predicted"/>
<protein>
    <submittedName>
        <fullName evidence="2">Aerotaxis receptor</fullName>
    </submittedName>
</protein>
<dbReference type="Proteomes" id="UP000262004">
    <property type="component" value="Chromosome"/>
</dbReference>
<evidence type="ECO:0000313" key="3">
    <source>
        <dbReference type="Proteomes" id="UP000262004"/>
    </source>
</evidence>
<dbReference type="SUPFAM" id="SSF55785">
    <property type="entry name" value="PYP-like sensor domain (PAS domain)"/>
    <property type="match status" value="1"/>
</dbReference>
<dbReference type="RefSeq" id="WP_119334155.1">
    <property type="nucleotide sequence ID" value="NZ_AP018558.1"/>
</dbReference>
<dbReference type="CDD" id="cd00130">
    <property type="entry name" value="PAS"/>
    <property type="match status" value="1"/>
</dbReference>
<dbReference type="AlphaFoldDB" id="A0A2Z6DV35"/>
<keyword evidence="3" id="KW-1185">Reference proteome</keyword>
<dbReference type="InterPro" id="IPR000014">
    <property type="entry name" value="PAS"/>
</dbReference>
<feature type="domain" description="PAS" evidence="1">
    <location>
        <begin position="25"/>
        <end position="50"/>
    </location>
</feature>
<accession>A0A2Z6DV35</accession>
<gene>
    <name evidence="2" type="ORF">HPTL_0023</name>
</gene>
<reference evidence="2 3" key="1">
    <citation type="submission" date="2018-04" db="EMBL/GenBank/DDBJ databases">
        <title>Complete genome sequence of Hydrogenophilus thermoluteolus TH-1.</title>
        <authorList>
            <person name="Arai H."/>
        </authorList>
    </citation>
    <scope>NUCLEOTIDE SEQUENCE [LARGE SCALE GENOMIC DNA]</scope>
    <source>
        <strain evidence="2 3">TH-1</strain>
    </source>
</reference>
<dbReference type="Gene3D" id="3.30.450.20">
    <property type="entry name" value="PAS domain"/>
    <property type="match status" value="1"/>
</dbReference>
<dbReference type="EMBL" id="AP018558">
    <property type="protein sequence ID" value="BBD76293.1"/>
    <property type="molecule type" value="Genomic_DNA"/>
</dbReference>
<keyword evidence="2" id="KW-0675">Receptor</keyword>
<dbReference type="Pfam" id="PF08447">
    <property type="entry name" value="PAS_3"/>
    <property type="match status" value="1"/>
</dbReference>
<dbReference type="KEGG" id="htl:HPTL_0023"/>
<sequence>MKRKITPTQTEVTFSPDEQIISKTDPKGRITYINRVFMKVSGFTEEDALGVQHNLVRHPDMPRGAFKHLWDTIAQGHEWFGFVKNITKEGHFYWVFANVTPDIEAGRILGYFSVRRQAPRAAIAVIEPLYAEMRRIEQEAGAAKACDASLAWLTAHLAEKGHTYESFVLNLFQSHPNA</sequence>
<dbReference type="InterPro" id="IPR035965">
    <property type="entry name" value="PAS-like_dom_sf"/>
</dbReference>
<name>A0A2Z6DV35_HYDTE</name>
<evidence type="ECO:0000259" key="1">
    <source>
        <dbReference type="PROSITE" id="PS50112"/>
    </source>
</evidence>
<dbReference type="NCBIfam" id="TIGR00229">
    <property type="entry name" value="sensory_box"/>
    <property type="match status" value="1"/>
</dbReference>
<dbReference type="OrthoDB" id="5287651at2"/>
<dbReference type="InterPro" id="IPR013655">
    <property type="entry name" value="PAS_fold_3"/>
</dbReference>
<dbReference type="PROSITE" id="PS50112">
    <property type="entry name" value="PAS"/>
    <property type="match status" value="1"/>
</dbReference>
<evidence type="ECO:0000313" key="2">
    <source>
        <dbReference type="EMBL" id="BBD76293.1"/>
    </source>
</evidence>